<keyword evidence="2" id="KW-1185">Reference proteome</keyword>
<evidence type="ECO:0000313" key="1">
    <source>
        <dbReference type="EMBL" id="GFQ84523.1"/>
    </source>
</evidence>
<gene>
    <name evidence="1" type="ORF">TNCT_735951</name>
</gene>
<reference evidence="1" key="1">
    <citation type="submission" date="2020-07" db="EMBL/GenBank/DDBJ databases">
        <title>Multicomponent nature underlies the extraordinary mechanical properties of spider dragline silk.</title>
        <authorList>
            <person name="Kono N."/>
            <person name="Nakamura H."/>
            <person name="Mori M."/>
            <person name="Yoshida Y."/>
            <person name="Ohtoshi R."/>
            <person name="Malay A.D."/>
            <person name="Moran D.A.P."/>
            <person name="Tomita M."/>
            <person name="Numata K."/>
            <person name="Arakawa K."/>
        </authorList>
    </citation>
    <scope>NUCLEOTIDE SEQUENCE</scope>
</reference>
<protein>
    <submittedName>
        <fullName evidence="1">Uncharacterized protein</fullName>
    </submittedName>
</protein>
<proteinExistence type="predicted"/>
<evidence type="ECO:0000313" key="2">
    <source>
        <dbReference type="Proteomes" id="UP000887116"/>
    </source>
</evidence>
<name>A0A8X6GKQ6_TRICU</name>
<accession>A0A8X6GKQ6</accession>
<organism evidence="1 2">
    <name type="scientific">Trichonephila clavata</name>
    <name type="common">Joro spider</name>
    <name type="synonym">Nephila clavata</name>
    <dbReference type="NCBI Taxonomy" id="2740835"/>
    <lineage>
        <taxon>Eukaryota</taxon>
        <taxon>Metazoa</taxon>
        <taxon>Ecdysozoa</taxon>
        <taxon>Arthropoda</taxon>
        <taxon>Chelicerata</taxon>
        <taxon>Arachnida</taxon>
        <taxon>Araneae</taxon>
        <taxon>Araneomorphae</taxon>
        <taxon>Entelegynae</taxon>
        <taxon>Araneoidea</taxon>
        <taxon>Nephilidae</taxon>
        <taxon>Trichonephila</taxon>
    </lineage>
</organism>
<comment type="caution">
    <text evidence="1">The sequence shown here is derived from an EMBL/GenBank/DDBJ whole genome shotgun (WGS) entry which is preliminary data.</text>
</comment>
<dbReference type="EMBL" id="BMAO01012877">
    <property type="protein sequence ID" value="GFQ84523.1"/>
    <property type="molecule type" value="Genomic_DNA"/>
</dbReference>
<dbReference type="AlphaFoldDB" id="A0A8X6GKQ6"/>
<dbReference type="OrthoDB" id="6422270at2759"/>
<sequence length="88" mass="9848">MRLWPATSRSARNSLVNVRWAEARLFGRDAFYKLGAEHGILKHTQLYSISEFSILQDILTLVSMGTEEKSLRTIASSQSLTGGQGYTQ</sequence>
<dbReference type="Proteomes" id="UP000887116">
    <property type="component" value="Unassembled WGS sequence"/>
</dbReference>